<evidence type="ECO:0008006" key="7">
    <source>
        <dbReference type="Google" id="ProtNLM"/>
    </source>
</evidence>
<keyword evidence="6" id="KW-1185">Reference proteome</keyword>
<evidence type="ECO:0000256" key="1">
    <source>
        <dbReference type="ARBA" id="ARBA00010609"/>
    </source>
</evidence>
<dbReference type="FunFam" id="2.60.40.420:FF:000045">
    <property type="entry name" value="Laccase 2"/>
    <property type="match status" value="1"/>
</dbReference>
<organism evidence="5 6">
    <name type="scientific">Panaeolus cyanescens</name>
    <dbReference type="NCBI Taxonomy" id="181874"/>
    <lineage>
        <taxon>Eukaryota</taxon>
        <taxon>Fungi</taxon>
        <taxon>Dikarya</taxon>
        <taxon>Basidiomycota</taxon>
        <taxon>Agaricomycotina</taxon>
        <taxon>Agaricomycetes</taxon>
        <taxon>Agaricomycetidae</taxon>
        <taxon>Agaricales</taxon>
        <taxon>Agaricineae</taxon>
        <taxon>Galeropsidaceae</taxon>
        <taxon>Panaeolus</taxon>
    </lineage>
</organism>
<dbReference type="InterPro" id="IPR002355">
    <property type="entry name" value="Cu_oxidase_Cu_BS"/>
</dbReference>
<dbReference type="GO" id="GO:0016491">
    <property type="term" value="F:oxidoreductase activity"/>
    <property type="evidence" value="ECO:0007669"/>
    <property type="project" value="InterPro"/>
</dbReference>
<reference evidence="5 6" key="1">
    <citation type="journal article" date="2018" name="Evol. Lett.">
        <title>Horizontal gene cluster transfer increased hallucinogenic mushroom diversity.</title>
        <authorList>
            <person name="Reynolds H.T."/>
            <person name="Vijayakumar V."/>
            <person name="Gluck-Thaler E."/>
            <person name="Korotkin H.B."/>
            <person name="Matheny P.B."/>
            <person name="Slot J.C."/>
        </authorList>
    </citation>
    <scope>NUCLEOTIDE SEQUENCE [LARGE SCALE GENOMIC DNA]</scope>
    <source>
        <strain evidence="5 6">2629</strain>
    </source>
</reference>
<evidence type="ECO:0000259" key="3">
    <source>
        <dbReference type="Pfam" id="PF00394"/>
    </source>
</evidence>
<dbReference type="InterPro" id="IPR045087">
    <property type="entry name" value="Cu-oxidase_fam"/>
</dbReference>
<sequence length="425" mass="46352">MARLEPIGITVIFHRNTLMACVGDAIVIYENSYPRRADPQDPHASLYDVDNASTVITLGDWYHKKAPAMQAQYLAQVTDEPVPDTGLINGVGRYEGGPNVPWPRINVESGKRYRFRIINISAYAGFEFSIEKHDLKIIEVDGINHVPKTVKALEVFAVDEENVFGVLHYDGASNSNPTTRNDDFPGDGDFLKEHELVPLENPGAPGGSGPADRVIDLSFTRTTIGGEEAWTINGIRYHAPTLPTLLNILGGATVASDFTPAESTYVLQRNQVIELVIHGSANGLWLLTPCAPLPVSTCFPNLSDIFFHSPDLYSLHGHPFDVIQGMSGSANYVNPPRRDVVGVKVALSAKLQVALSSSDSPRTTPDLGQFDPFLHCHLDWHLEAGLAVVFAEAPAEQRTGSQSQIIKPSWEALCPIYNALPAALQ</sequence>
<feature type="domain" description="Plastocyanin-like" evidence="3">
    <location>
        <begin position="53"/>
        <end position="157"/>
    </location>
</feature>
<evidence type="ECO:0000313" key="5">
    <source>
        <dbReference type="EMBL" id="PPQ70229.1"/>
    </source>
</evidence>
<dbReference type="GO" id="GO:0005507">
    <property type="term" value="F:copper ion binding"/>
    <property type="evidence" value="ECO:0007669"/>
    <property type="project" value="InterPro"/>
</dbReference>
<dbReference type="Proteomes" id="UP000284842">
    <property type="component" value="Unassembled WGS sequence"/>
</dbReference>
<dbReference type="AlphaFoldDB" id="A0A409VVF7"/>
<dbReference type="InterPro" id="IPR008972">
    <property type="entry name" value="Cupredoxin"/>
</dbReference>
<name>A0A409VVF7_9AGAR</name>
<dbReference type="OrthoDB" id="2121828at2759"/>
<protein>
    <recommendedName>
        <fullName evidence="7">Plastocyanin-like domain-containing protein</fullName>
    </recommendedName>
</protein>
<dbReference type="InterPro" id="IPR001117">
    <property type="entry name" value="Cu-oxidase_2nd"/>
</dbReference>
<proteinExistence type="inferred from homology"/>
<dbReference type="Pfam" id="PF00394">
    <property type="entry name" value="Cu-oxidase"/>
    <property type="match status" value="1"/>
</dbReference>
<dbReference type="InParanoid" id="A0A409VVF7"/>
<comment type="caution">
    <text evidence="5">The sequence shown here is derived from an EMBL/GenBank/DDBJ whole genome shotgun (WGS) entry which is preliminary data.</text>
</comment>
<dbReference type="SUPFAM" id="SSF49503">
    <property type="entry name" value="Cupredoxins"/>
    <property type="match status" value="2"/>
</dbReference>
<dbReference type="Pfam" id="PF07731">
    <property type="entry name" value="Cu-oxidase_2"/>
    <property type="match status" value="1"/>
</dbReference>
<accession>A0A409VVF7</accession>
<dbReference type="PANTHER" id="PTHR11709">
    <property type="entry name" value="MULTI-COPPER OXIDASE"/>
    <property type="match status" value="1"/>
</dbReference>
<dbReference type="InterPro" id="IPR011706">
    <property type="entry name" value="Cu-oxidase_C"/>
</dbReference>
<feature type="domain" description="Plastocyanin-like" evidence="4">
    <location>
        <begin position="239"/>
        <end position="395"/>
    </location>
</feature>
<evidence type="ECO:0000313" key="6">
    <source>
        <dbReference type="Proteomes" id="UP000284842"/>
    </source>
</evidence>
<dbReference type="PROSITE" id="PS00080">
    <property type="entry name" value="MULTICOPPER_OXIDASE2"/>
    <property type="match status" value="1"/>
</dbReference>
<comment type="similarity">
    <text evidence="1">Belongs to the multicopper oxidase family.</text>
</comment>
<keyword evidence="2" id="KW-0479">Metal-binding</keyword>
<dbReference type="EMBL" id="NHTK01005961">
    <property type="protein sequence ID" value="PPQ70229.1"/>
    <property type="molecule type" value="Genomic_DNA"/>
</dbReference>
<evidence type="ECO:0000256" key="2">
    <source>
        <dbReference type="ARBA" id="ARBA00022723"/>
    </source>
</evidence>
<gene>
    <name evidence="5" type="ORF">CVT24_013087</name>
</gene>
<evidence type="ECO:0000259" key="4">
    <source>
        <dbReference type="Pfam" id="PF07731"/>
    </source>
</evidence>
<dbReference type="Gene3D" id="2.60.40.420">
    <property type="entry name" value="Cupredoxins - blue copper proteins"/>
    <property type="match status" value="2"/>
</dbReference>
<dbReference type="STRING" id="181874.A0A409VVF7"/>
<dbReference type="PANTHER" id="PTHR11709:SF511">
    <property type="entry name" value="LACCASE"/>
    <property type="match status" value="1"/>
</dbReference>